<evidence type="ECO:0000256" key="4">
    <source>
        <dbReference type="ARBA" id="ARBA00023150"/>
    </source>
</evidence>
<dbReference type="InterPro" id="IPR005111">
    <property type="entry name" value="MoeA_C_domain_IV"/>
</dbReference>
<dbReference type="Proteomes" id="UP001065265">
    <property type="component" value="Chromosome"/>
</dbReference>
<reference evidence="8" key="1">
    <citation type="submission" date="2022-02" db="EMBL/GenBank/DDBJ databases">
        <title>Qipengyuania spongiae sp. nov., isolated from marine sponge.</title>
        <authorList>
            <person name="Li Z."/>
            <person name="Zhang M."/>
        </authorList>
    </citation>
    <scope>NUCLEOTIDE SEQUENCE</scope>
    <source>
        <strain evidence="8">PHS-Z21</strain>
    </source>
</reference>
<keyword evidence="4 6" id="KW-0501">Molybdenum cofactor biosynthesis</keyword>
<keyword evidence="6" id="KW-0500">Molybdenum</keyword>
<dbReference type="Pfam" id="PF00994">
    <property type="entry name" value="MoCF_biosynth"/>
    <property type="match status" value="1"/>
</dbReference>
<dbReference type="Gene3D" id="3.40.980.10">
    <property type="entry name" value="MoaB/Mog-like domain"/>
    <property type="match status" value="1"/>
</dbReference>
<comment type="cofactor">
    <cofactor evidence="6">
        <name>Mg(2+)</name>
        <dbReference type="ChEBI" id="CHEBI:18420"/>
    </cofactor>
</comment>
<sequence>MTAPIPLEEAWTRLLAMITPLESEMVAVDDAVGRVLAEPLVARRTQPWADLSAMDGFACAGEGPWRITGESRAGQAFDGVVTSGEAVRISTGAAVPEGADRILVVEEALVEGHELAATEAPEPGRHIRRRGFDFASGDILMEAGQRVSPAGLALARASGNGTLTALRAPRVTLIECGDELVADPLECPDDRLPASNGAMLGAMASQAGAIVQRIGPVADRKSALREAFETARGNDLIVTMGGASVGDHDLVKPVLEELGAELTFWRVAIRPGKPLLVARWEGTLILGLPGNPVSSFVTGKLFMLPTIGVLSGEARPLPVPIPIPLRGSLPEGGPRREFRRARLVDGEACPIEQRDSSALRALAQADLLIDRPAHAGEAKAGTPVPCYWIANGANA</sequence>
<dbReference type="Pfam" id="PF03454">
    <property type="entry name" value="MoeA_C"/>
    <property type="match status" value="1"/>
</dbReference>
<organism evidence="8 9">
    <name type="scientific">Qipengyuania spongiae</name>
    <dbReference type="NCBI Taxonomy" id="2909673"/>
    <lineage>
        <taxon>Bacteria</taxon>
        <taxon>Pseudomonadati</taxon>
        <taxon>Pseudomonadota</taxon>
        <taxon>Alphaproteobacteria</taxon>
        <taxon>Sphingomonadales</taxon>
        <taxon>Erythrobacteraceae</taxon>
        <taxon>Qipengyuania</taxon>
    </lineage>
</organism>
<evidence type="ECO:0000313" key="9">
    <source>
        <dbReference type="Proteomes" id="UP001065265"/>
    </source>
</evidence>
<gene>
    <name evidence="8" type="ORF">L1F33_11905</name>
</gene>
<evidence type="ECO:0000256" key="3">
    <source>
        <dbReference type="ARBA" id="ARBA00010763"/>
    </source>
</evidence>
<dbReference type="Pfam" id="PF03453">
    <property type="entry name" value="MoeA_N"/>
    <property type="match status" value="1"/>
</dbReference>
<dbReference type="EMBL" id="CP092471">
    <property type="protein sequence ID" value="UVI38932.1"/>
    <property type="molecule type" value="Genomic_DNA"/>
</dbReference>
<dbReference type="InterPro" id="IPR005110">
    <property type="entry name" value="MoeA_linker/N"/>
</dbReference>
<comment type="function">
    <text evidence="1 6">Catalyzes the insertion of molybdate into adenylated molybdopterin with the concomitant release of AMP.</text>
</comment>
<name>A0ABY5SWN5_9SPHN</name>
<evidence type="ECO:0000256" key="2">
    <source>
        <dbReference type="ARBA" id="ARBA00005046"/>
    </source>
</evidence>
<dbReference type="Gene3D" id="3.90.105.10">
    <property type="entry name" value="Molybdopterin biosynthesis moea protein, domain 2"/>
    <property type="match status" value="1"/>
</dbReference>
<feature type="domain" description="MoaB/Mog" evidence="7">
    <location>
        <begin position="172"/>
        <end position="309"/>
    </location>
</feature>
<dbReference type="RefSeq" id="WP_265558114.1">
    <property type="nucleotide sequence ID" value="NZ_CP092471.1"/>
</dbReference>
<accession>A0ABY5SWN5</accession>
<comment type="pathway">
    <text evidence="2 6">Cofactor biosynthesis; molybdopterin biosynthesis.</text>
</comment>
<keyword evidence="9" id="KW-1185">Reference proteome</keyword>
<evidence type="ECO:0000259" key="7">
    <source>
        <dbReference type="SMART" id="SM00852"/>
    </source>
</evidence>
<dbReference type="SUPFAM" id="SSF63882">
    <property type="entry name" value="MoeA N-terminal region -like"/>
    <property type="match status" value="1"/>
</dbReference>
<comment type="catalytic activity">
    <reaction evidence="5">
        <text>adenylyl-molybdopterin + molybdate = Mo-molybdopterin + AMP + H(+)</text>
        <dbReference type="Rhea" id="RHEA:35047"/>
        <dbReference type="ChEBI" id="CHEBI:15378"/>
        <dbReference type="ChEBI" id="CHEBI:36264"/>
        <dbReference type="ChEBI" id="CHEBI:62727"/>
        <dbReference type="ChEBI" id="CHEBI:71302"/>
        <dbReference type="ChEBI" id="CHEBI:456215"/>
        <dbReference type="EC" id="2.10.1.1"/>
    </reaction>
</comment>
<dbReference type="InterPro" id="IPR008284">
    <property type="entry name" value="MoCF_biosynth_CS"/>
</dbReference>
<dbReference type="SUPFAM" id="SSF63867">
    <property type="entry name" value="MoeA C-terminal domain-like"/>
    <property type="match status" value="1"/>
</dbReference>
<dbReference type="SUPFAM" id="SSF53218">
    <property type="entry name" value="Molybdenum cofactor biosynthesis proteins"/>
    <property type="match status" value="1"/>
</dbReference>
<dbReference type="InterPro" id="IPR038987">
    <property type="entry name" value="MoeA-like"/>
</dbReference>
<dbReference type="InterPro" id="IPR036135">
    <property type="entry name" value="MoeA_linker/N_sf"/>
</dbReference>
<dbReference type="InterPro" id="IPR001453">
    <property type="entry name" value="MoaB/Mog_dom"/>
</dbReference>
<protein>
    <recommendedName>
        <fullName evidence="6">Molybdopterin molybdenumtransferase</fullName>
        <ecNumber evidence="6">2.10.1.1</ecNumber>
    </recommendedName>
</protein>
<comment type="similarity">
    <text evidence="3 6">Belongs to the MoeA family.</text>
</comment>
<evidence type="ECO:0000256" key="1">
    <source>
        <dbReference type="ARBA" id="ARBA00002901"/>
    </source>
</evidence>
<evidence type="ECO:0000256" key="6">
    <source>
        <dbReference type="RuleBase" id="RU365090"/>
    </source>
</evidence>
<evidence type="ECO:0000256" key="5">
    <source>
        <dbReference type="ARBA" id="ARBA00047317"/>
    </source>
</evidence>
<dbReference type="Gene3D" id="2.170.190.11">
    <property type="entry name" value="Molybdopterin biosynthesis moea protein, domain 3"/>
    <property type="match status" value="1"/>
</dbReference>
<dbReference type="SMART" id="SM00852">
    <property type="entry name" value="MoCF_biosynth"/>
    <property type="match status" value="1"/>
</dbReference>
<dbReference type="PANTHER" id="PTHR10192">
    <property type="entry name" value="MOLYBDOPTERIN BIOSYNTHESIS PROTEIN"/>
    <property type="match status" value="1"/>
</dbReference>
<dbReference type="CDD" id="cd00887">
    <property type="entry name" value="MoeA"/>
    <property type="match status" value="1"/>
</dbReference>
<dbReference type="InterPro" id="IPR036688">
    <property type="entry name" value="MoeA_C_domain_IV_sf"/>
</dbReference>
<dbReference type="InterPro" id="IPR036425">
    <property type="entry name" value="MoaB/Mog-like_dom_sf"/>
</dbReference>
<keyword evidence="6" id="KW-0460">Magnesium</keyword>
<dbReference type="EC" id="2.10.1.1" evidence="6"/>
<dbReference type="PANTHER" id="PTHR10192:SF5">
    <property type="entry name" value="GEPHYRIN"/>
    <property type="match status" value="1"/>
</dbReference>
<dbReference type="PROSITE" id="PS01079">
    <property type="entry name" value="MOCF_BIOSYNTHESIS_2"/>
    <property type="match status" value="1"/>
</dbReference>
<keyword evidence="6" id="KW-0479">Metal-binding</keyword>
<keyword evidence="6" id="KW-0808">Transferase</keyword>
<proteinExistence type="inferred from homology"/>
<evidence type="ECO:0000313" key="8">
    <source>
        <dbReference type="EMBL" id="UVI38932.1"/>
    </source>
</evidence>
<dbReference type="Gene3D" id="2.40.340.10">
    <property type="entry name" value="MoeA, C-terminal, domain IV"/>
    <property type="match status" value="1"/>
</dbReference>